<dbReference type="InterPro" id="IPR027368">
    <property type="entry name" value="MnmE_dom2"/>
</dbReference>
<keyword evidence="10" id="KW-1185">Reference proteome</keyword>
<comment type="similarity">
    <text evidence="1 6 7">Belongs to the TRAFAC class TrmE-Era-EngA-EngB-Septin-like GTPase superfamily. TrmE GTPase family.</text>
</comment>
<dbReference type="NCBIfam" id="NF003661">
    <property type="entry name" value="PRK05291.1-3"/>
    <property type="match status" value="1"/>
</dbReference>
<reference evidence="9 10" key="1">
    <citation type="submission" date="2015-10" db="EMBL/GenBank/DDBJ databases">
        <authorList>
            <person name="Gilbert D.G."/>
        </authorList>
    </citation>
    <scope>NUCLEOTIDE SEQUENCE [LARGE SCALE GENOMIC DNA]</scope>
    <source>
        <strain evidence="9">COMA1</strain>
    </source>
</reference>
<keyword evidence="6" id="KW-0460">Magnesium</keyword>
<keyword evidence="4 6" id="KW-0630">Potassium</keyword>
<comment type="caution">
    <text evidence="6">Lacks conserved residue(s) required for the propagation of feature annotation.</text>
</comment>
<dbReference type="InterPro" id="IPR006073">
    <property type="entry name" value="GTP-bd"/>
</dbReference>
<comment type="subcellular location">
    <subcellularLocation>
        <location evidence="6">Cytoplasm</location>
    </subcellularLocation>
</comment>
<feature type="binding site" evidence="6">
    <location>
        <position position="127"/>
    </location>
    <ligand>
        <name>(6S)-5-formyl-5,6,7,8-tetrahydrofolate</name>
        <dbReference type="ChEBI" id="CHEBI:57457"/>
    </ligand>
</feature>
<dbReference type="PROSITE" id="PS51709">
    <property type="entry name" value="G_TRME"/>
    <property type="match status" value="1"/>
</dbReference>
<feature type="binding site" evidence="6">
    <location>
        <begin position="233"/>
        <end position="238"/>
    </location>
    <ligand>
        <name>GTP</name>
        <dbReference type="ChEBI" id="CHEBI:37565"/>
    </ligand>
</feature>
<feature type="binding site" evidence="6">
    <location>
        <position position="88"/>
    </location>
    <ligand>
        <name>(6S)-5-formyl-5,6,7,8-tetrahydrofolate</name>
        <dbReference type="ChEBI" id="CHEBI:57457"/>
    </ligand>
</feature>
<evidence type="ECO:0000313" key="10">
    <source>
        <dbReference type="Proteomes" id="UP000199032"/>
    </source>
</evidence>
<dbReference type="NCBIfam" id="TIGR00231">
    <property type="entry name" value="small_GTP"/>
    <property type="match status" value="1"/>
</dbReference>
<dbReference type="Proteomes" id="UP000199032">
    <property type="component" value="Unassembled WGS sequence"/>
</dbReference>
<dbReference type="Pfam" id="PF12631">
    <property type="entry name" value="MnmE_helical"/>
    <property type="match status" value="1"/>
</dbReference>
<evidence type="ECO:0000256" key="5">
    <source>
        <dbReference type="ARBA" id="ARBA00023134"/>
    </source>
</evidence>
<protein>
    <recommendedName>
        <fullName evidence="6">tRNA modification GTPase MnmE</fullName>
        <ecNumber evidence="6">3.6.-.-</ecNumber>
    </recommendedName>
</protein>
<dbReference type="Gene3D" id="3.30.1360.120">
    <property type="entry name" value="Probable tRNA modification gtpase trme, domain 1"/>
    <property type="match status" value="1"/>
</dbReference>
<evidence type="ECO:0000313" key="9">
    <source>
        <dbReference type="EMBL" id="CUS33198.1"/>
    </source>
</evidence>
<dbReference type="Gene3D" id="1.20.120.430">
    <property type="entry name" value="tRNA modification GTPase MnmE domain 2"/>
    <property type="match status" value="1"/>
</dbReference>
<organism evidence="9 10">
    <name type="scientific">Candidatus Nitrospira nitrosa</name>
    <dbReference type="NCBI Taxonomy" id="1742972"/>
    <lineage>
        <taxon>Bacteria</taxon>
        <taxon>Pseudomonadati</taxon>
        <taxon>Nitrospirota</taxon>
        <taxon>Nitrospiria</taxon>
        <taxon>Nitrospirales</taxon>
        <taxon>Nitrospiraceae</taxon>
        <taxon>Nitrospira</taxon>
    </lineage>
</organism>
<dbReference type="Pfam" id="PF01926">
    <property type="entry name" value="MMR_HSR1"/>
    <property type="match status" value="1"/>
</dbReference>
<dbReference type="CDD" id="cd04164">
    <property type="entry name" value="trmE"/>
    <property type="match status" value="1"/>
</dbReference>
<dbReference type="Gene3D" id="3.40.50.300">
    <property type="entry name" value="P-loop containing nucleotide triphosphate hydrolases"/>
    <property type="match status" value="1"/>
</dbReference>
<feature type="binding site" evidence="6">
    <location>
        <position position="464"/>
    </location>
    <ligand>
        <name>(6S)-5-formyl-5,6,7,8-tetrahydrofolate</name>
        <dbReference type="ChEBI" id="CHEBI:57457"/>
    </ligand>
</feature>
<dbReference type="GO" id="GO:0005525">
    <property type="term" value="F:GTP binding"/>
    <property type="evidence" value="ECO:0007669"/>
    <property type="project" value="UniProtKB-UniRule"/>
</dbReference>
<dbReference type="GO" id="GO:0002098">
    <property type="term" value="P:tRNA wobble uridine modification"/>
    <property type="evidence" value="ECO:0007669"/>
    <property type="project" value="TreeGrafter"/>
</dbReference>
<comment type="cofactor">
    <cofactor evidence="6">
        <name>K(+)</name>
        <dbReference type="ChEBI" id="CHEBI:29103"/>
    </cofactor>
    <text evidence="6">Binds 1 potassium ion per subunit.</text>
</comment>
<dbReference type="InterPro" id="IPR018948">
    <property type="entry name" value="GTP-bd_TrmE_N"/>
</dbReference>
<dbReference type="GO" id="GO:0005829">
    <property type="term" value="C:cytosol"/>
    <property type="evidence" value="ECO:0007669"/>
    <property type="project" value="TreeGrafter"/>
</dbReference>
<name>A0A0S4L8P8_9BACT</name>
<feature type="domain" description="TrmE-type G" evidence="8">
    <location>
        <begin position="223"/>
        <end position="385"/>
    </location>
</feature>
<dbReference type="SUPFAM" id="SSF116878">
    <property type="entry name" value="TrmE connector domain"/>
    <property type="match status" value="1"/>
</dbReference>
<dbReference type="GO" id="GO:0003924">
    <property type="term" value="F:GTPase activity"/>
    <property type="evidence" value="ECO:0007669"/>
    <property type="project" value="UniProtKB-UniRule"/>
</dbReference>
<feature type="binding site" evidence="6">
    <location>
        <position position="257"/>
    </location>
    <ligand>
        <name>K(+)</name>
        <dbReference type="ChEBI" id="CHEBI:29103"/>
    </ligand>
</feature>
<dbReference type="InterPro" id="IPR031168">
    <property type="entry name" value="G_TrmE"/>
</dbReference>
<feature type="binding site" evidence="6">
    <location>
        <position position="10"/>
    </location>
    <ligand>
        <name>(6S)-5-formyl-5,6,7,8-tetrahydrofolate</name>
        <dbReference type="ChEBI" id="CHEBI:57457"/>
    </ligand>
</feature>
<feature type="binding site" evidence="6">
    <location>
        <position position="233"/>
    </location>
    <ligand>
        <name>K(+)</name>
        <dbReference type="ChEBI" id="CHEBI:29103"/>
    </ligand>
</feature>
<dbReference type="CDD" id="cd14858">
    <property type="entry name" value="TrmE_N"/>
    <property type="match status" value="1"/>
</dbReference>
<dbReference type="NCBIfam" id="TIGR00450">
    <property type="entry name" value="mnmE_trmE_thdF"/>
    <property type="match status" value="1"/>
</dbReference>
<keyword evidence="3 6" id="KW-0547">Nucleotide-binding</keyword>
<keyword evidence="2 6" id="KW-0819">tRNA processing</keyword>
<gene>
    <name evidence="6 9" type="primary">mnmE</name>
    <name evidence="6" type="synonym">trmE</name>
    <name evidence="9" type="ORF">COMA1_11022</name>
</gene>
<dbReference type="SUPFAM" id="SSF52540">
    <property type="entry name" value="P-loop containing nucleoside triphosphate hydrolases"/>
    <property type="match status" value="1"/>
</dbReference>
<dbReference type="EMBL" id="CZQA01000001">
    <property type="protein sequence ID" value="CUS33198.1"/>
    <property type="molecule type" value="Genomic_DNA"/>
</dbReference>
<dbReference type="STRING" id="1742972.COMA1_11022"/>
<evidence type="ECO:0000256" key="1">
    <source>
        <dbReference type="ARBA" id="ARBA00011043"/>
    </source>
</evidence>
<feature type="binding site" evidence="6">
    <location>
        <position position="254"/>
    </location>
    <ligand>
        <name>K(+)</name>
        <dbReference type="ChEBI" id="CHEBI:29103"/>
    </ligand>
</feature>
<evidence type="ECO:0000256" key="7">
    <source>
        <dbReference type="RuleBase" id="RU003313"/>
    </source>
</evidence>
<keyword evidence="6" id="KW-0479">Metal-binding</keyword>
<feature type="binding site" evidence="6">
    <location>
        <begin position="277"/>
        <end position="280"/>
    </location>
    <ligand>
        <name>GTP</name>
        <dbReference type="ChEBI" id="CHEBI:37565"/>
    </ligand>
</feature>
<dbReference type="Pfam" id="PF10396">
    <property type="entry name" value="TrmE_N"/>
    <property type="match status" value="1"/>
</dbReference>
<dbReference type="HAMAP" id="MF_00379">
    <property type="entry name" value="GTPase_MnmE"/>
    <property type="match status" value="1"/>
</dbReference>
<evidence type="ECO:0000256" key="2">
    <source>
        <dbReference type="ARBA" id="ARBA00022694"/>
    </source>
</evidence>
<dbReference type="EC" id="3.6.-.-" evidence="6"/>
<sequence length="464" mass="50680">MGEGGIGIIRISGRHATDIASKIVRLRTNGTLITLPSHTLHLADLISAPHANQAGHSHPSVMHEDIIDEGLVVYMKGPRSFTAEDVVEFHCHGNTTVLRRVCESCIAAGARLAQPGEFTKRAFLNGRLDLSQAEAVLDTIKAKSEFALGIAQRQLRGDLGRYVQELRTSLLSLQARIEAEIDFSEEEISFVTRDELRTSLRHIASQIQSVLDTARTGRALREGVRVVLAGPPNAGKSSLFNSLIRDNRAIVTDVPGTTRDLIEEAVIWNGLPITLVDTAGLRDTVDLVEREGIKRSRDAQAQGDLIIYLVDAGEVQKAGVSEFPFPQLEPKHLVVVNKIDVLTSLTIQPLCEEVEKRLCQRILPISTQTGEGLEQLKMAITSRFLTAAFESNEAVVITNVRHRVALEQAIAAIQLALSSIERKAQPELLSVDLHDAGDALGEIIGSITSDDVLERIFSEFCIGK</sequence>
<feature type="binding site" evidence="6">
    <location>
        <position position="237"/>
    </location>
    <ligand>
        <name>Mg(2+)</name>
        <dbReference type="ChEBI" id="CHEBI:18420"/>
    </ligand>
</feature>
<comment type="subunit">
    <text evidence="6">Homodimer. Heterotetramer of two MnmE and two MnmG subunits.</text>
</comment>
<feature type="binding site" evidence="6">
    <location>
        <position position="258"/>
    </location>
    <ligand>
        <name>Mg(2+)</name>
        <dbReference type="ChEBI" id="CHEBI:18420"/>
    </ligand>
</feature>
<dbReference type="AlphaFoldDB" id="A0A0S4L8P8"/>
<proteinExistence type="inferred from homology"/>
<dbReference type="PANTHER" id="PTHR42714:SF2">
    <property type="entry name" value="TRNA MODIFICATION GTPASE GTPBP3, MITOCHONDRIAL"/>
    <property type="match status" value="1"/>
</dbReference>
<dbReference type="GO" id="GO:0046872">
    <property type="term" value="F:metal ion binding"/>
    <property type="evidence" value="ECO:0007669"/>
    <property type="project" value="UniProtKB-KW"/>
</dbReference>
<evidence type="ECO:0000256" key="6">
    <source>
        <dbReference type="HAMAP-Rule" id="MF_00379"/>
    </source>
</evidence>
<dbReference type="GO" id="GO:0030488">
    <property type="term" value="P:tRNA methylation"/>
    <property type="evidence" value="ECO:0007669"/>
    <property type="project" value="TreeGrafter"/>
</dbReference>
<dbReference type="PANTHER" id="PTHR42714">
    <property type="entry name" value="TRNA MODIFICATION GTPASE GTPBP3"/>
    <property type="match status" value="1"/>
</dbReference>
<accession>A0A0S4L8P8</accession>
<keyword evidence="5 6" id="KW-0342">GTP-binding</keyword>
<dbReference type="InterPro" id="IPR005225">
    <property type="entry name" value="Small_GTP-bd"/>
</dbReference>
<evidence type="ECO:0000259" key="8">
    <source>
        <dbReference type="PROSITE" id="PS51709"/>
    </source>
</evidence>
<dbReference type="InterPro" id="IPR025867">
    <property type="entry name" value="MnmE_helical"/>
</dbReference>
<evidence type="ECO:0000256" key="4">
    <source>
        <dbReference type="ARBA" id="ARBA00022958"/>
    </source>
</evidence>
<dbReference type="InterPro" id="IPR027266">
    <property type="entry name" value="TrmE/GcvT-like"/>
</dbReference>
<feature type="binding site" evidence="6">
    <location>
        <position position="252"/>
    </location>
    <ligand>
        <name>K(+)</name>
        <dbReference type="ChEBI" id="CHEBI:29103"/>
    </ligand>
</feature>
<feature type="binding site" evidence="6">
    <location>
        <begin position="252"/>
        <end position="258"/>
    </location>
    <ligand>
        <name>GTP</name>
        <dbReference type="ChEBI" id="CHEBI:37565"/>
    </ligand>
</feature>
<keyword evidence="6" id="KW-0963">Cytoplasm</keyword>
<evidence type="ECO:0000256" key="3">
    <source>
        <dbReference type="ARBA" id="ARBA00022741"/>
    </source>
</evidence>
<dbReference type="InterPro" id="IPR004520">
    <property type="entry name" value="GTPase_MnmE"/>
</dbReference>
<dbReference type="InterPro" id="IPR027417">
    <property type="entry name" value="P-loop_NTPase"/>
</dbReference>
<comment type="function">
    <text evidence="6">Exhibits a very high intrinsic GTPase hydrolysis rate. Involved in the addition of a carboxymethylaminomethyl (cmnm) group at the wobble position (U34) of certain tRNAs, forming tRNA-cmnm(5)s(2)U34.</text>
</comment>
<keyword evidence="6 9" id="KW-0378">Hydrolase</keyword>